<dbReference type="PROSITE" id="PS50088">
    <property type="entry name" value="ANK_REPEAT"/>
    <property type="match status" value="1"/>
</dbReference>
<dbReference type="PROSITE" id="PS50297">
    <property type="entry name" value="ANK_REP_REGION"/>
    <property type="match status" value="1"/>
</dbReference>
<evidence type="ECO:0000313" key="3">
    <source>
        <dbReference type="Proteomes" id="UP000069632"/>
    </source>
</evidence>
<dbReference type="InterPro" id="IPR036770">
    <property type="entry name" value="Ankyrin_rpt-contain_sf"/>
</dbReference>
<dbReference type="Gene3D" id="1.25.40.20">
    <property type="entry name" value="Ankyrin repeat-containing domain"/>
    <property type="match status" value="1"/>
</dbReference>
<name>A0A128EL47_9BACT</name>
<sequence>MKKVFKFLAILIILLVAKLLYNEYKLNQTSHFTITSDTNVSAIPGLSKYVTQEEVDSFSFRYWDIDVNEVRNNPFMENFRQILKSKDTANILLFIKDNNISVDTPLHYGVTPLMYSSFYNDENTTRELIKLGADIHKKDKYGLSPMAYAISMNCVGVVKDLFEHGVRFEEVDFVQGYLLSPGNSSLKDVKFYDDRTELVYEYNWYQKVAKGKAGFSLFDYLLQHNLIEIARMALESGYRPLPYCNYGDIAECANSYYDFYSSEEIDRMIENESTSIKYMGVELFMDYQFYSFSLYRRMEKVPNHEKMLDLFLEYNIAGQPSKGMLEYEMKICIGDFRYAVMFKYDMIYFNILDKNPKEDEIKKLYSTDVAKMNYEEILKEFGKSGRRLDNKQLEDFNFYTRAIRDFGNFCGEDYMSLNFSSIADIFEWRRSKDRKGIFKGTKEFVNYRHMKENRMQIFNFFEYDDKPTDSNESVYVDRNETKPSSNIIIMR</sequence>
<keyword evidence="1" id="KW-0040">ANK repeat</keyword>
<dbReference type="OrthoDB" id="5355259at2"/>
<dbReference type="RefSeq" id="WP_075540620.1">
    <property type="nucleotide sequence ID" value="NZ_CP053844.1"/>
</dbReference>
<gene>
    <name evidence="2" type="ORF">ERS672216_01935</name>
</gene>
<dbReference type="SMART" id="SM00248">
    <property type="entry name" value="ANK"/>
    <property type="match status" value="3"/>
</dbReference>
<protein>
    <submittedName>
        <fullName evidence="2">Ankyrin repeat-containing protein</fullName>
    </submittedName>
</protein>
<evidence type="ECO:0000256" key="1">
    <source>
        <dbReference type="PROSITE-ProRule" id="PRU00023"/>
    </source>
</evidence>
<feature type="repeat" description="ANK" evidence="1">
    <location>
        <begin position="108"/>
        <end position="140"/>
    </location>
</feature>
<dbReference type="Proteomes" id="UP000069632">
    <property type="component" value="Unassembled WGS sequence"/>
</dbReference>
<dbReference type="EMBL" id="FIZP01000026">
    <property type="protein sequence ID" value="CZE49476.1"/>
    <property type="molecule type" value="Genomic_DNA"/>
</dbReference>
<accession>A0A128EL47</accession>
<reference evidence="2 3" key="1">
    <citation type="submission" date="2016-02" db="EMBL/GenBank/DDBJ databases">
        <authorList>
            <consortium name="Pathogen Informatics"/>
        </authorList>
    </citation>
    <scope>NUCLEOTIDE SEQUENCE [LARGE SCALE GENOMIC DNA]</scope>
    <source>
        <strain evidence="2 3">RC20</strain>
    </source>
</reference>
<dbReference type="InterPro" id="IPR002110">
    <property type="entry name" value="Ankyrin_rpt"/>
</dbReference>
<organism evidence="2 3">
    <name type="scientific">Campylobacter geochelonis</name>
    <dbReference type="NCBI Taxonomy" id="1780362"/>
    <lineage>
        <taxon>Bacteria</taxon>
        <taxon>Pseudomonadati</taxon>
        <taxon>Campylobacterota</taxon>
        <taxon>Epsilonproteobacteria</taxon>
        <taxon>Campylobacterales</taxon>
        <taxon>Campylobacteraceae</taxon>
        <taxon>Campylobacter</taxon>
    </lineage>
</organism>
<evidence type="ECO:0000313" key="2">
    <source>
        <dbReference type="EMBL" id="CZE49476.1"/>
    </source>
</evidence>
<keyword evidence="3" id="KW-1185">Reference proteome</keyword>
<proteinExistence type="predicted"/>
<dbReference type="SUPFAM" id="SSF48403">
    <property type="entry name" value="Ankyrin repeat"/>
    <property type="match status" value="1"/>
</dbReference>
<dbReference type="Pfam" id="PF12796">
    <property type="entry name" value="Ank_2"/>
    <property type="match status" value="1"/>
</dbReference>
<dbReference type="AlphaFoldDB" id="A0A128EL47"/>